<keyword evidence="2" id="KW-1185">Reference proteome</keyword>
<dbReference type="EMBL" id="KZ305069">
    <property type="protein sequence ID" value="PIA31184.1"/>
    <property type="molecule type" value="Genomic_DNA"/>
</dbReference>
<dbReference type="Proteomes" id="UP000230069">
    <property type="component" value="Unassembled WGS sequence"/>
</dbReference>
<organism evidence="1 2">
    <name type="scientific">Aquilegia coerulea</name>
    <name type="common">Rocky mountain columbine</name>
    <dbReference type="NCBI Taxonomy" id="218851"/>
    <lineage>
        <taxon>Eukaryota</taxon>
        <taxon>Viridiplantae</taxon>
        <taxon>Streptophyta</taxon>
        <taxon>Embryophyta</taxon>
        <taxon>Tracheophyta</taxon>
        <taxon>Spermatophyta</taxon>
        <taxon>Magnoliopsida</taxon>
        <taxon>Ranunculales</taxon>
        <taxon>Ranunculaceae</taxon>
        <taxon>Thalictroideae</taxon>
        <taxon>Aquilegia</taxon>
    </lineage>
</organism>
<name>A0A2G5CIS3_AQUCA</name>
<proteinExistence type="predicted"/>
<sequence length="75" mass="8350">MHPLFSNISLQNEICFIILVILIKGIDGNQIQLTPQPVKQTAEPFSSEKLYLVGVRIGAKGIHDRILRNPTNSLP</sequence>
<dbReference type="InParanoid" id="A0A2G5CIS3"/>
<evidence type="ECO:0000313" key="1">
    <source>
        <dbReference type="EMBL" id="PIA31184.1"/>
    </source>
</evidence>
<dbReference type="AlphaFoldDB" id="A0A2G5CIS3"/>
<evidence type="ECO:0000313" key="2">
    <source>
        <dbReference type="Proteomes" id="UP000230069"/>
    </source>
</evidence>
<accession>A0A2G5CIS3</accession>
<reference evidence="1 2" key="1">
    <citation type="submission" date="2017-09" db="EMBL/GenBank/DDBJ databases">
        <title>WGS assembly of Aquilegia coerulea Goldsmith.</title>
        <authorList>
            <person name="Hodges S."/>
            <person name="Kramer E."/>
            <person name="Nordborg M."/>
            <person name="Tomkins J."/>
            <person name="Borevitz J."/>
            <person name="Derieg N."/>
            <person name="Yan J."/>
            <person name="Mihaltcheva S."/>
            <person name="Hayes R.D."/>
            <person name="Rokhsar D."/>
        </authorList>
    </citation>
    <scope>NUCLEOTIDE SEQUENCE [LARGE SCALE GENOMIC DNA]</scope>
    <source>
        <strain evidence="2">cv. Goldsmith</strain>
    </source>
</reference>
<gene>
    <name evidence="1" type="ORF">AQUCO_05200050v1</name>
</gene>
<protein>
    <submittedName>
        <fullName evidence="1">Uncharacterized protein</fullName>
    </submittedName>
</protein>